<evidence type="ECO:0000256" key="5">
    <source>
        <dbReference type="ARBA" id="ARBA00023004"/>
    </source>
</evidence>
<reference evidence="9" key="1">
    <citation type="submission" date="2022-06" db="EMBL/GenBank/DDBJ databases">
        <title>Genomic Encyclopedia of Archaeal and Bacterial Type Strains, Phase II (KMG-II): from individual species to whole genera.</title>
        <authorList>
            <person name="Goeker M."/>
        </authorList>
    </citation>
    <scope>NUCLEOTIDE SEQUENCE</scope>
    <source>
        <strain evidence="9">DSM 26652</strain>
    </source>
</reference>
<dbReference type="InterPro" id="IPR027417">
    <property type="entry name" value="P-loop_NTPase"/>
</dbReference>
<dbReference type="GO" id="GO:0006302">
    <property type="term" value="P:double-strand break repair"/>
    <property type="evidence" value="ECO:0007669"/>
    <property type="project" value="InterPro"/>
</dbReference>
<evidence type="ECO:0000256" key="4">
    <source>
        <dbReference type="ARBA" id="ARBA00022496"/>
    </source>
</evidence>
<dbReference type="Gene3D" id="3.40.50.300">
    <property type="entry name" value="P-loop containing nucleotide triphosphate hydrolases"/>
    <property type="match status" value="2"/>
</dbReference>
<organism evidence="9 10">
    <name type="scientific">Promicromonospora thailandica</name>
    <dbReference type="NCBI Taxonomy" id="765201"/>
    <lineage>
        <taxon>Bacteria</taxon>
        <taxon>Bacillati</taxon>
        <taxon>Actinomycetota</taxon>
        <taxon>Actinomycetes</taxon>
        <taxon>Micrococcales</taxon>
        <taxon>Promicromonosporaceae</taxon>
        <taxon>Promicromonospora</taxon>
    </lineage>
</organism>
<dbReference type="SMART" id="SM00382">
    <property type="entry name" value="AAA"/>
    <property type="match status" value="1"/>
</dbReference>
<keyword evidence="4" id="KW-0410">Iron transport</keyword>
<sequence length="256" mass="27499">MARTRTPRGPYVREARLDGPAAEGWPFTIPAVRALADGAVLDLDHPVTVLCGDNGSGKSTVVEALAAAAGLNVEGGSTNFRFSTREAETPLADHLRLVRHPGRRPADGFFLRAESYFNVASEIERLDAVPNSPRLLPRYGGVSPHERSHGESFLDLVTHRFGTRGLYVLDEPEAALSVTGCLALLARVTELAEAGAQFVLATHSPILLAIPGAVIHQLDEHGLSRIAYDDALPVVTMRAFLAAPGRFVERLRSDAP</sequence>
<comment type="subcellular location">
    <subcellularLocation>
        <location evidence="1">Cell membrane</location>
        <topology evidence="1">Peripheral membrane protein</topology>
    </subcellularLocation>
</comment>
<dbReference type="InterPro" id="IPR051535">
    <property type="entry name" value="Siderophore_ABC-ATPase"/>
</dbReference>
<proteinExistence type="predicted"/>
<evidence type="ECO:0000313" key="9">
    <source>
        <dbReference type="EMBL" id="MCP2263081.1"/>
    </source>
</evidence>
<keyword evidence="2" id="KW-0813">Transport</keyword>
<evidence type="ECO:0000256" key="2">
    <source>
        <dbReference type="ARBA" id="ARBA00022448"/>
    </source>
</evidence>
<dbReference type="EMBL" id="JAMTCS010000001">
    <property type="protein sequence ID" value="MCP2263081.1"/>
    <property type="molecule type" value="Genomic_DNA"/>
</dbReference>
<keyword evidence="7" id="KW-0472">Membrane</keyword>
<dbReference type="Pfam" id="PF13476">
    <property type="entry name" value="AAA_23"/>
    <property type="match status" value="1"/>
</dbReference>
<dbReference type="GO" id="GO:0016887">
    <property type="term" value="F:ATP hydrolysis activity"/>
    <property type="evidence" value="ECO:0007669"/>
    <property type="project" value="InterPro"/>
</dbReference>
<evidence type="ECO:0000256" key="6">
    <source>
        <dbReference type="ARBA" id="ARBA00023065"/>
    </source>
</evidence>
<keyword evidence="10" id="KW-1185">Reference proteome</keyword>
<dbReference type="Proteomes" id="UP001139493">
    <property type="component" value="Unassembled WGS sequence"/>
</dbReference>
<keyword evidence="5" id="KW-0408">Iron</keyword>
<gene>
    <name evidence="9" type="ORF">APR03_000404</name>
</gene>
<protein>
    <submittedName>
        <fullName evidence="9">ATPase</fullName>
    </submittedName>
</protein>
<dbReference type="GO" id="GO:0005886">
    <property type="term" value="C:plasma membrane"/>
    <property type="evidence" value="ECO:0007669"/>
    <property type="project" value="UniProtKB-SubCell"/>
</dbReference>
<dbReference type="GO" id="GO:0006826">
    <property type="term" value="P:iron ion transport"/>
    <property type="evidence" value="ECO:0007669"/>
    <property type="project" value="UniProtKB-KW"/>
</dbReference>
<keyword evidence="6" id="KW-0406">Ion transport</keyword>
<name>A0A9X2G5U7_9MICO</name>
<dbReference type="AlphaFoldDB" id="A0A9X2G5U7"/>
<feature type="domain" description="AAA+ ATPase" evidence="8">
    <location>
        <begin position="44"/>
        <end position="238"/>
    </location>
</feature>
<evidence type="ECO:0000256" key="1">
    <source>
        <dbReference type="ARBA" id="ARBA00004202"/>
    </source>
</evidence>
<dbReference type="InterPro" id="IPR038729">
    <property type="entry name" value="Rad50/SbcC_AAA"/>
</dbReference>
<dbReference type="SUPFAM" id="SSF52540">
    <property type="entry name" value="P-loop containing nucleoside triphosphate hydrolases"/>
    <property type="match status" value="1"/>
</dbReference>
<evidence type="ECO:0000256" key="7">
    <source>
        <dbReference type="ARBA" id="ARBA00023136"/>
    </source>
</evidence>
<dbReference type="PANTHER" id="PTHR42771">
    <property type="entry name" value="IRON(3+)-HYDROXAMATE IMPORT ATP-BINDING PROTEIN FHUC"/>
    <property type="match status" value="1"/>
</dbReference>
<dbReference type="PANTHER" id="PTHR42771:SF2">
    <property type="entry name" value="IRON(3+)-HYDROXAMATE IMPORT ATP-BINDING PROTEIN FHUC"/>
    <property type="match status" value="1"/>
</dbReference>
<dbReference type="InterPro" id="IPR003593">
    <property type="entry name" value="AAA+_ATPase"/>
</dbReference>
<comment type="caution">
    <text evidence="9">The sequence shown here is derived from an EMBL/GenBank/DDBJ whole genome shotgun (WGS) entry which is preliminary data.</text>
</comment>
<evidence type="ECO:0000259" key="8">
    <source>
        <dbReference type="SMART" id="SM00382"/>
    </source>
</evidence>
<dbReference type="RefSeq" id="WP_253832237.1">
    <property type="nucleotide sequence ID" value="NZ_JAMTCS010000001.1"/>
</dbReference>
<evidence type="ECO:0000256" key="3">
    <source>
        <dbReference type="ARBA" id="ARBA00022475"/>
    </source>
</evidence>
<keyword evidence="3" id="KW-1003">Cell membrane</keyword>
<accession>A0A9X2G5U7</accession>
<evidence type="ECO:0000313" key="10">
    <source>
        <dbReference type="Proteomes" id="UP001139493"/>
    </source>
</evidence>